<organism evidence="1">
    <name type="scientific">Cacopsylla melanoneura</name>
    <dbReference type="NCBI Taxonomy" id="428564"/>
    <lineage>
        <taxon>Eukaryota</taxon>
        <taxon>Metazoa</taxon>
        <taxon>Ecdysozoa</taxon>
        <taxon>Arthropoda</taxon>
        <taxon>Hexapoda</taxon>
        <taxon>Insecta</taxon>
        <taxon>Pterygota</taxon>
        <taxon>Neoptera</taxon>
        <taxon>Paraneoptera</taxon>
        <taxon>Hemiptera</taxon>
        <taxon>Sternorrhyncha</taxon>
        <taxon>Psylloidea</taxon>
        <taxon>Psyllidae</taxon>
        <taxon>Psyllinae</taxon>
        <taxon>Cacopsylla</taxon>
    </lineage>
</organism>
<accession>A0A8D9AV38</accession>
<evidence type="ECO:0000313" key="1">
    <source>
        <dbReference type="EMBL" id="CAG6773359.1"/>
    </source>
</evidence>
<protein>
    <submittedName>
        <fullName evidence="1">Uncharacterized protein</fullName>
    </submittedName>
</protein>
<dbReference type="EMBL" id="HBUF01590920">
    <property type="protein sequence ID" value="CAG6773359.1"/>
    <property type="molecule type" value="Transcribed_RNA"/>
</dbReference>
<name>A0A8D9AV38_9HEMI</name>
<sequence>MDVVDTYYLCYQLIIHIMHGQTTYLTSLPADPYRLKCRGRKRSGGYEGPGSQKSMPLCNKWYSSATKINSLVQQVYKSATKINSLVQHKSIPLCNKCTRVQQKSIPLCNKCTRVQKKSIPLCTS</sequence>
<proteinExistence type="predicted"/>
<reference evidence="1" key="1">
    <citation type="submission" date="2021-05" db="EMBL/GenBank/DDBJ databases">
        <authorList>
            <person name="Alioto T."/>
            <person name="Alioto T."/>
            <person name="Gomez Garrido J."/>
        </authorList>
    </citation>
    <scope>NUCLEOTIDE SEQUENCE</scope>
</reference>
<dbReference type="AlphaFoldDB" id="A0A8D9AV38"/>